<evidence type="ECO:0000256" key="10">
    <source>
        <dbReference type="ARBA" id="ARBA00048540"/>
    </source>
</evidence>
<dbReference type="EMBL" id="BLPF01000001">
    <property type="protein sequence ID" value="GFJ75864.1"/>
    <property type="molecule type" value="Genomic_DNA"/>
</dbReference>
<dbReference type="AlphaFoldDB" id="A0A6V8JXD3"/>
<reference evidence="11 12" key="1">
    <citation type="submission" date="2020-03" db="EMBL/GenBank/DDBJ databases">
        <title>Whole genome shotgun sequence of Phytohabitans houttuyneae NBRC 108639.</title>
        <authorList>
            <person name="Komaki H."/>
            <person name="Tamura T."/>
        </authorList>
    </citation>
    <scope>NUCLEOTIDE SEQUENCE [LARGE SCALE GENOMIC DNA]</scope>
    <source>
        <strain evidence="11 12">NBRC 108639</strain>
    </source>
</reference>
<name>A0A6V8JXD3_9ACTN</name>
<dbReference type="SUPFAM" id="SSF143631">
    <property type="entry name" value="ApbE-like"/>
    <property type="match status" value="1"/>
</dbReference>
<evidence type="ECO:0000256" key="3">
    <source>
        <dbReference type="ARBA" id="ARBA00016337"/>
    </source>
</evidence>
<evidence type="ECO:0000256" key="1">
    <source>
        <dbReference type="ARBA" id="ARBA00001946"/>
    </source>
</evidence>
<keyword evidence="5" id="KW-0808">Transferase</keyword>
<evidence type="ECO:0000256" key="4">
    <source>
        <dbReference type="ARBA" id="ARBA00022630"/>
    </source>
</evidence>
<keyword evidence="12" id="KW-1185">Reference proteome</keyword>
<dbReference type="InterPro" id="IPR024932">
    <property type="entry name" value="ApbE"/>
</dbReference>
<evidence type="ECO:0000256" key="7">
    <source>
        <dbReference type="ARBA" id="ARBA00022827"/>
    </source>
</evidence>
<dbReference type="Pfam" id="PF02424">
    <property type="entry name" value="ApbE"/>
    <property type="match status" value="1"/>
</dbReference>
<evidence type="ECO:0000256" key="2">
    <source>
        <dbReference type="ARBA" id="ARBA00011955"/>
    </source>
</evidence>
<dbReference type="InterPro" id="IPR003374">
    <property type="entry name" value="ApbE-like_sf"/>
</dbReference>
<organism evidence="11 12">
    <name type="scientific">Phytohabitans houttuyneae</name>
    <dbReference type="NCBI Taxonomy" id="1076126"/>
    <lineage>
        <taxon>Bacteria</taxon>
        <taxon>Bacillati</taxon>
        <taxon>Actinomycetota</taxon>
        <taxon>Actinomycetes</taxon>
        <taxon>Micromonosporales</taxon>
        <taxon>Micromonosporaceae</taxon>
    </lineage>
</organism>
<gene>
    <name evidence="11" type="ORF">Phou_000440</name>
</gene>
<keyword evidence="4" id="KW-0285">Flavoprotein</keyword>
<evidence type="ECO:0000256" key="6">
    <source>
        <dbReference type="ARBA" id="ARBA00022723"/>
    </source>
</evidence>
<comment type="caution">
    <text evidence="11">The sequence shown here is derived from an EMBL/GenBank/DDBJ whole genome shotgun (WGS) entry which is preliminary data.</text>
</comment>
<comment type="cofactor">
    <cofactor evidence="1">
        <name>Mg(2+)</name>
        <dbReference type="ChEBI" id="CHEBI:18420"/>
    </cofactor>
</comment>
<dbReference type="PANTHER" id="PTHR30040:SF2">
    <property type="entry name" value="FAD:PROTEIN FMN TRANSFERASE"/>
    <property type="match status" value="1"/>
</dbReference>
<evidence type="ECO:0000313" key="12">
    <source>
        <dbReference type="Proteomes" id="UP000482800"/>
    </source>
</evidence>
<dbReference type="GO" id="GO:0016740">
    <property type="term" value="F:transferase activity"/>
    <property type="evidence" value="ECO:0007669"/>
    <property type="project" value="UniProtKB-KW"/>
</dbReference>
<comment type="catalytic activity">
    <reaction evidence="10">
        <text>L-threonyl-[protein] + FAD = FMN-L-threonyl-[protein] + AMP + H(+)</text>
        <dbReference type="Rhea" id="RHEA:36847"/>
        <dbReference type="Rhea" id="RHEA-COMP:11060"/>
        <dbReference type="Rhea" id="RHEA-COMP:11061"/>
        <dbReference type="ChEBI" id="CHEBI:15378"/>
        <dbReference type="ChEBI" id="CHEBI:30013"/>
        <dbReference type="ChEBI" id="CHEBI:57692"/>
        <dbReference type="ChEBI" id="CHEBI:74257"/>
        <dbReference type="ChEBI" id="CHEBI:456215"/>
        <dbReference type="EC" id="2.7.1.180"/>
    </reaction>
</comment>
<proteinExistence type="predicted"/>
<evidence type="ECO:0000256" key="5">
    <source>
        <dbReference type="ARBA" id="ARBA00022679"/>
    </source>
</evidence>
<evidence type="ECO:0000256" key="9">
    <source>
        <dbReference type="ARBA" id="ARBA00031306"/>
    </source>
</evidence>
<keyword evidence="6" id="KW-0479">Metal-binding</keyword>
<reference evidence="11 12" key="2">
    <citation type="submission" date="2020-03" db="EMBL/GenBank/DDBJ databases">
        <authorList>
            <person name="Ichikawa N."/>
            <person name="Kimura A."/>
            <person name="Kitahashi Y."/>
            <person name="Uohara A."/>
        </authorList>
    </citation>
    <scope>NUCLEOTIDE SEQUENCE [LARGE SCALE GENOMIC DNA]</scope>
    <source>
        <strain evidence="11 12">NBRC 108639</strain>
    </source>
</reference>
<dbReference type="EC" id="2.7.1.180" evidence="2"/>
<accession>A0A6V8JXD3</accession>
<dbReference type="PANTHER" id="PTHR30040">
    <property type="entry name" value="THIAMINE BIOSYNTHESIS LIPOPROTEIN APBE"/>
    <property type="match status" value="1"/>
</dbReference>
<keyword evidence="8" id="KW-0460">Magnesium</keyword>
<evidence type="ECO:0000313" key="11">
    <source>
        <dbReference type="EMBL" id="GFJ75864.1"/>
    </source>
</evidence>
<dbReference type="GO" id="GO:0046872">
    <property type="term" value="F:metal ion binding"/>
    <property type="evidence" value="ECO:0007669"/>
    <property type="project" value="UniProtKB-KW"/>
</dbReference>
<dbReference type="Proteomes" id="UP000482800">
    <property type="component" value="Unassembled WGS sequence"/>
</dbReference>
<sequence length="248" mass="25402">MVSLPFSLAVAQPLSHSSVGTVAREARRLVAREVAAARAALARELPSVTLAAGRPVHLSPVLADLVRAALEAARLTDGAVDPTVGAALLHTRPWLPACGSAVGLLGARRHSWRDVRLDGRWLTLPRTVLLDLNATAAARTADRCATLVTTRFGVGARVSVAGDVATCGPAPAGGWPVPGWPGTLPAGRSLGTSRAPLVDPATGRPAPRTWTAVTVEAADALTASALAKAADLRPDTPLPPGTRAHTVS</sequence>
<protein>
    <recommendedName>
        <fullName evidence="3">FAD:protein FMN transferase</fullName>
        <ecNumber evidence="2">2.7.1.180</ecNumber>
    </recommendedName>
    <alternativeName>
        <fullName evidence="9">Flavin transferase</fullName>
    </alternativeName>
</protein>
<keyword evidence="7" id="KW-0274">FAD</keyword>
<evidence type="ECO:0000256" key="8">
    <source>
        <dbReference type="ARBA" id="ARBA00022842"/>
    </source>
</evidence>
<dbReference type="Gene3D" id="3.10.520.10">
    <property type="entry name" value="ApbE-like domains"/>
    <property type="match status" value="1"/>
</dbReference>